<feature type="compositionally biased region" description="Basic and acidic residues" evidence="1">
    <location>
        <begin position="190"/>
        <end position="200"/>
    </location>
</feature>
<dbReference type="RefSeq" id="XP_026193882.1">
    <property type="nucleotide sequence ID" value="XM_026338097.1"/>
</dbReference>
<dbReference type="Proteomes" id="UP000515125">
    <property type="component" value="Unplaced"/>
</dbReference>
<evidence type="ECO:0000313" key="2">
    <source>
        <dbReference type="Proteomes" id="UP000515125"/>
    </source>
</evidence>
<feature type="compositionally biased region" description="Low complexity" evidence="1">
    <location>
        <begin position="134"/>
        <end position="154"/>
    </location>
</feature>
<sequence>MGAPQGLESREFARSTRGHEGGDQAHMGRLHWVLLGSLLLRQLTAAAARYSIVMASSLAFQGYPLPCELRTSSFPLPNVNYAGKGPRCCGRFPLGDLPQESGGFHSLPTSSSTAMHAKGRPGGGGGVGAKKKAQPQQKQQKQQQQKQQQQKQQQHLGGFDKHKKAKKAAGGGQTSSRDSGGSHVRRKLHRAAESRPEAPDISKANLQARDLPYDLVSPDVFEVYKAFGRLADPFEPHGSLPPSRRLFMDRLFKGFTRLEGITEDQFRIRLEYDWRFVLPLAKDPLAPPQTPEAPGGSKAPEAAEAVSDGKTPEDQVTMDTAASSPSPFEALDLKLCQAWAAARGLPLVEEEATRKQRQQTRAMRLKTAFLWAYSRLSPPHLGPQGTPEALKALTPPEPLPPRQVLMQEARRRISAEINQQGLHPAILEALWHFFAQGNASKLLTKDQAAERMDFLIGGPSGGPRLWLDASEVPGLLEGGQKGAQKSEALHVKHLFFRGGRLLYRNPAAVSAPGRKPNPRGLPPRLSVERFWGCLGQQVNRRMQNFDWEALEAREAQIEEERTMFLSCIRKTIQLRQQRRRFCMASRRLLDGIWLSVLHSRNTNKAHQEALTNEALLLKVKKKREH</sequence>
<feature type="region of interest" description="Disordered" evidence="1">
    <location>
        <begin position="100"/>
        <end position="205"/>
    </location>
</feature>
<evidence type="ECO:0000313" key="3">
    <source>
        <dbReference type="RefSeq" id="XP_026193882.1"/>
    </source>
</evidence>
<organism evidence="2 3">
    <name type="scientific">Cyclospora cayetanensis</name>
    <dbReference type="NCBI Taxonomy" id="88456"/>
    <lineage>
        <taxon>Eukaryota</taxon>
        <taxon>Sar</taxon>
        <taxon>Alveolata</taxon>
        <taxon>Apicomplexa</taxon>
        <taxon>Conoidasida</taxon>
        <taxon>Coccidia</taxon>
        <taxon>Eucoccidiorida</taxon>
        <taxon>Eimeriorina</taxon>
        <taxon>Eimeriidae</taxon>
        <taxon>Cyclospora</taxon>
    </lineage>
</organism>
<feature type="region of interest" description="Disordered" evidence="1">
    <location>
        <begin position="285"/>
        <end position="324"/>
    </location>
</feature>
<proteinExistence type="predicted"/>
<reference evidence="3" key="1">
    <citation type="submission" date="2025-08" db="UniProtKB">
        <authorList>
            <consortium name="RefSeq"/>
        </authorList>
    </citation>
    <scope>IDENTIFICATION</scope>
</reference>
<gene>
    <name evidence="3" type="primary">LOC34622747</name>
</gene>
<feature type="region of interest" description="Disordered" evidence="1">
    <location>
        <begin position="1"/>
        <end position="23"/>
    </location>
</feature>
<evidence type="ECO:0000256" key="1">
    <source>
        <dbReference type="SAM" id="MobiDB-lite"/>
    </source>
</evidence>
<dbReference type="GeneID" id="34622747"/>
<keyword evidence="2" id="KW-1185">Reference proteome</keyword>
<name>A0A6P6S2I3_9EIME</name>
<protein>
    <submittedName>
        <fullName evidence="3">Uncharacterized protein LOC34622747</fullName>
    </submittedName>
</protein>
<dbReference type="AlphaFoldDB" id="A0A6P6S2I3"/>
<feature type="compositionally biased region" description="Basic and acidic residues" evidence="1">
    <location>
        <begin position="8"/>
        <end position="23"/>
    </location>
</feature>
<accession>A0A6P6S2I3</accession>
<dbReference type="OrthoDB" id="333502at2759"/>